<name>A0A0D3EJR1_9ORYZ</name>
<dbReference type="PaxDb" id="65489-OBART01G03580.1"/>
<dbReference type="EnsemblPlants" id="OBART01G03580.1">
    <property type="protein sequence ID" value="OBART01G03580.1"/>
    <property type="gene ID" value="OBART01G03580"/>
</dbReference>
<feature type="region of interest" description="Disordered" evidence="1">
    <location>
        <begin position="1"/>
        <end position="20"/>
    </location>
</feature>
<dbReference type="Proteomes" id="UP000026960">
    <property type="component" value="Chromosome 1"/>
</dbReference>
<dbReference type="AlphaFoldDB" id="A0A0D3EJR1"/>
<evidence type="ECO:0000313" key="2">
    <source>
        <dbReference type="EnsemblPlants" id="OBART01G03580.1"/>
    </source>
</evidence>
<proteinExistence type="predicted"/>
<evidence type="ECO:0000256" key="1">
    <source>
        <dbReference type="SAM" id="MobiDB-lite"/>
    </source>
</evidence>
<reference evidence="2" key="1">
    <citation type="journal article" date="2009" name="Rice">
        <title>De Novo Next Generation Sequencing of Plant Genomes.</title>
        <authorList>
            <person name="Rounsley S."/>
            <person name="Marri P.R."/>
            <person name="Yu Y."/>
            <person name="He R."/>
            <person name="Sisneros N."/>
            <person name="Goicoechea J.L."/>
            <person name="Lee S.J."/>
            <person name="Angelova A."/>
            <person name="Kudrna D."/>
            <person name="Luo M."/>
            <person name="Affourtit J."/>
            <person name="Desany B."/>
            <person name="Knight J."/>
            <person name="Niazi F."/>
            <person name="Egholm M."/>
            <person name="Wing R.A."/>
        </authorList>
    </citation>
    <scope>NUCLEOTIDE SEQUENCE [LARGE SCALE GENOMIC DNA]</scope>
    <source>
        <strain evidence="2">cv. IRGC 105608</strain>
    </source>
</reference>
<keyword evidence="3" id="KW-1185">Reference proteome</keyword>
<organism evidence="2">
    <name type="scientific">Oryza barthii</name>
    <dbReference type="NCBI Taxonomy" id="65489"/>
    <lineage>
        <taxon>Eukaryota</taxon>
        <taxon>Viridiplantae</taxon>
        <taxon>Streptophyta</taxon>
        <taxon>Embryophyta</taxon>
        <taxon>Tracheophyta</taxon>
        <taxon>Spermatophyta</taxon>
        <taxon>Magnoliopsida</taxon>
        <taxon>Liliopsida</taxon>
        <taxon>Poales</taxon>
        <taxon>Poaceae</taxon>
        <taxon>BOP clade</taxon>
        <taxon>Oryzoideae</taxon>
        <taxon>Oryzeae</taxon>
        <taxon>Oryzinae</taxon>
        <taxon>Oryza</taxon>
    </lineage>
</organism>
<sequence length="77" mass="8715">MAGRTAPSTLPPPPRPHLIADPLVAGDRRRRQRSWWWQDGRQSTRWRGLRLTLNPLPFDHATSAASVMHAELASLKP</sequence>
<reference evidence="2" key="2">
    <citation type="submission" date="2015-03" db="UniProtKB">
        <authorList>
            <consortium name="EnsemblPlants"/>
        </authorList>
    </citation>
    <scope>IDENTIFICATION</scope>
</reference>
<dbReference type="Gramene" id="OBART01G03580.1">
    <property type="protein sequence ID" value="OBART01G03580.1"/>
    <property type="gene ID" value="OBART01G03580"/>
</dbReference>
<dbReference type="HOGENOM" id="CLU_2642281_0_0_1"/>
<evidence type="ECO:0000313" key="3">
    <source>
        <dbReference type="Proteomes" id="UP000026960"/>
    </source>
</evidence>
<accession>A0A0D3EJR1</accession>
<protein>
    <submittedName>
        <fullName evidence="2">Uncharacterized protein</fullName>
    </submittedName>
</protein>